<feature type="transmembrane region" description="Helical" evidence="1">
    <location>
        <begin position="32"/>
        <end position="48"/>
    </location>
</feature>
<name>A0ABU8P4E0_9CORY</name>
<evidence type="ECO:0008006" key="4">
    <source>
        <dbReference type="Google" id="ProtNLM"/>
    </source>
</evidence>
<keyword evidence="3" id="KW-1185">Reference proteome</keyword>
<proteinExistence type="predicted"/>
<gene>
    <name evidence="2" type="ORF">V5S76_04835</name>
</gene>
<comment type="caution">
    <text evidence="2">The sequence shown here is derived from an EMBL/GenBank/DDBJ whole genome shotgun (WGS) entry which is preliminary data.</text>
</comment>
<evidence type="ECO:0000313" key="3">
    <source>
        <dbReference type="Proteomes" id="UP001372244"/>
    </source>
</evidence>
<accession>A0ABU8P4E0</accession>
<protein>
    <recommendedName>
        <fullName evidence="4">DUF1328 domain-containing protein</fullName>
    </recommendedName>
</protein>
<evidence type="ECO:0000256" key="1">
    <source>
        <dbReference type="SAM" id="Phobius"/>
    </source>
</evidence>
<evidence type="ECO:0000313" key="2">
    <source>
        <dbReference type="EMBL" id="MEJ4138444.1"/>
    </source>
</evidence>
<dbReference type="RefSeq" id="WP_337887586.1">
    <property type="nucleotide sequence ID" value="NZ_JBAHUW010000008.1"/>
</dbReference>
<sequence length="66" mass="7508">MNYNTHVSWVVFFASAIVLGLILGGVFGLGTLVRSMVGLGLFLVWLLFDKYMRDRSRRQEQEARGD</sequence>
<feature type="transmembrane region" description="Helical" evidence="1">
    <location>
        <begin position="7"/>
        <end position="26"/>
    </location>
</feature>
<keyword evidence="1" id="KW-0812">Transmembrane</keyword>
<organism evidence="2 3">
    <name type="scientific">Corynebacterium marquesiae</name>
    <dbReference type="NCBI Taxonomy" id="2913503"/>
    <lineage>
        <taxon>Bacteria</taxon>
        <taxon>Bacillati</taxon>
        <taxon>Actinomycetota</taxon>
        <taxon>Actinomycetes</taxon>
        <taxon>Mycobacteriales</taxon>
        <taxon>Corynebacteriaceae</taxon>
        <taxon>Corynebacterium</taxon>
    </lineage>
</organism>
<dbReference type="Proteomes" id="UP001372244">
    <property type="component" value="Unassembled WGS sequence"/>
</dbReference>
<dbReference type="EMBL" id="JBAHUZ010000008">
    <property type="protein sequence ID" value="MEJ4138444.1"/>
    <property type="molecule type" value="Genomic_DNA"/>
</dbReference>
<keyword evidence="1" id="KW-0472">Membrane</keyword>
<reference evidence="2 3" key="1">
    <citation type="submission" date="2024-02" db="EMBL/GenBank/DDBJ databases">
        <title>Whole genome sequencing and characterization of Corynebacterium isolated from the ocular surface of dry eye disease sufferers.</title>
        <authorList>
            <person name="Naqvi M."/>
        </authorList>
    </citation>
    <scope>NUCLEOTIDE SEQUENCE [LARGE SCALE GENOMIC DNA]</scope>
    <source>
        <strain evidence="2 3">PCR27</strain>
    </source>
</reference>
<keyword evidence="1" id="KW-1133">Transmembrane helix</keyword>